<reference evidence="2" key="1">
    <citation type="submission" date="2023-06" db="EMBL/GenBank/DDBJ databases">
        <title>Genome-scale phylogeny and comparative genomics of the fungal order Sordariales.</title>
        <authorList>
            <consortium name="Lawrence Berkeley National Laboratory"/>
            <person name="Hensen N."/>
            <person name="Bonometti L."/>
            <person name="Westerberg I."/>
            <person name="Brannstrom I.O."/>
            <person name="Guillou S."/>
            <person name="Cros-Aarteil S."/>
            <person name="Calhoun S."/>
            <person name="Haridas S."/>
            <person name="Kuo A."/>
            <person name="Mondo S."/>
            <person name="Pangilinan J."/>
            <person name="Riley R."/>
            <person name="Labutti K."/>
            <person name="Andreopoulos B."/>
            <person name="Lipzen A."/>
            <person name="Chen C."/>
            <person name="Yanf M."/>
            <person name="Daum C."/>
            <person name="Ng V."/>
            <person name="Clum A."/>
            <person name="Steindorff A."/>
            <person name="Ohm R."/>
            <person name="Martin F."/>
            <person name="Silar P."/>
            <person name="Natvig D."/>
            <person name="Lalanne C."/>
            <person name="Gautier V."/>
            <person name="Ament-Velasquez S.L."/>
            <person name="Kruys A."/>
            <person name="Hutchinson M.I."/>
            <person name="Powell A.J."/>
            <person name="Barry K."/>
            <person name="Miller A.N."/>
            <person name="Grigoriev I.V."/>
            <person name="Debuchy R."/>
            <person name="Gladieux P."/>
            <person name="Thoren M.H."/>
            <person name="Johannesson H."/>
        </authorList>
    </citation>
    <scope>NUCLEOTIDE SEQUENCE</scope>
    <source>
        <strain evidence="2">PSN4</strain>
    </source>
</reference>
<dbReference type="Proteomes" id="UP001239445">
    <property type="component" value="Unassembled WGS sequence"/>
</dbReference>
<protein>
    <submittedName>
        <fullName evidence="2">Rhodanese-like domain-containing protein</fullName>
    </submittedName>
</protein>
<name>A0AAJ0BG33_9PEZI</name>
<feature type="domain" description="Rhodanese" evidence="1">
    <location>
        <begin position="35"/>
        <end position="138"/>
    </location>
</feature>
<dbReference type="Pfam" id="PF00581">
    <property type="entry name" value="Rhodanese"/>
    <property type="match status" value="1"/>
</dbReference>
<organism evidence="2 3">
    <name type="scientific">Echria macrotheca</name>
    <dbReference type="NCBI Taxonomy" id="438768"/>
    <lineage>
        <taxon>Eukaryota</taxon>
        <taxon>Fungi</taxon>
        <taxon>Dikarya</taxon>
        <taxon>Ascomycota</taxon>
        <taxon>Pezizomycotina</taxon>
        <taxon>Sordariomycetes</taxon>
        <taxon>Sordariomycetidae</taxon>
        <taxon>Sordariales</taxon>
        <taxon>Schizotheciaceae</taxon>
        <taxon>Echria</taxon>
    </lineage>
</organism>
<dbReference type="GO" id="GO:0004725">
    <property type="term" value="F:protein tyrosine phosphatase activity"/>
    <property type="evidence" value="ECO:0007669"/>
    <property type="project" value="TreeGrafter"/>
</dbReference>
<evidence type="ECO:0000313" key="3">
    <source>
        <dbReference type="Proteomes" id="UP001239445"/>
    </source>
</evidence>
<proteinExistence type="predicted"/>
<dbReference type="SMART" id="SM00450">
    <property type="entry name" value="RHOD"/>
    <property type="match status" value="1"/>
</dbReference>
<comment type="caution">
    <text evidence="2">The sequence shown here is derived from an EMBL/GenBank/DDBJ whole genome shotgun (WGS) entry which is preliminary data.</text>
</comment>
<gene>
    <name evidence="2" type="ORF">QBC47DRAFT_378746</name>
</gene>
<accession>A0AAJ0BG33</accession>
<dbReference type="InterPro" id="IPR001763">
    <property type="entry name" value="Rhodanese-like_dom"/>
</dbReference>
<dbReference type="PANTHER" id="PTHR10828">
    <property type="entry name" value="M-PHASE INDUCER PHOSPHATASE DUAL SPECIFICITY PHOSPHATASE CDC25"/>
    <property type="match status" value="1"/>
</dbReference>
<dbReference type="SUPFAM" id="SSF52821">
    <property type="entry name" value="Rhodanese/Cell cycle control phosphatase"/>
    <property type="match status" value="1"/>
</dbReference>
<dbReference type="InterPro" id="IPR036873">
    <property type="entry name" value="Rhodanese-like_dom_sf"/>
</dbReference>
<dbReference type="PROSITE" id="PS50206">
    <property type="entry name" value="RHODANESE_3"/>
    <property type="match status" value="1"/>
</dbReference>
<dbReference type="AlphaFoldDB" id="A0AAJ0BG33"/>
<sequence length="152" mass="16558">MAESQPWYAAYPPPRSEPVALKREDVLALMRNKVAGRDYVLVDLRRVDHEGGTICGSINLPAQSLYLSLGTLYTMFKAAEVTTVIWYCGSSRGRGSRAAAWFADYISDHAGGADTEMQSVILEGGIKGWAAAGKEFTALMDGYDEDVWKAAS</sequence>
<dbReference type="Gene3D" id="3.40.250.10">
    <property type="entry name" value="Rhodanese-like domain"/>
    <property type="match status" value="1"/>
</dbReference>
<dbReference type="GO" id="GO:0005737">
    <property type="term" value="C:cytoplasm"/>
    <property type="evidence" value="ECO:0007669"/>
    <property type="project" value="TreeGrafter"/>
</dbReference>
<dbReference type="PANTHER" id="PTHR10828:SF50">
    <property type="entry name" value="REDUCTASE (ARC2), PUTATIVE (AFU_ORTHOLOGUE AFUA_6G13400)-RELATED"/>
    <property type="match status" value="1"/>
</dbReference>
<dbReference type="EMBL" id="MU839831">
    <property type="protein sequence ID" value="KAK1757255.1"/>
    <property type="molecule type" value="Genomic_DNA"/>
</dbReference>
<dbReference type="GO" id="GO:0005634">
    <property type="term" value="C:nucleus"/>
    <property type="evidence" value="ECO:0007669"/>
    <property type="project" value="TreeGrafter"/>
</dbReference>
<evidence type="ECO:0000259" key="1">
    <source>
        <dbReference type="PROSITE" id="PS50206"/>
    </source>
</evidence>
<keyword evidence="3" id="KW-1185">Reference proteome</keyword>
<evidence type="ECO:0000313" key="2">
    <source>
        <dbReference type="EMBL" id="KAK1757255.1"/>
    </source>
</evidence>